<comment type="caution">
    <text evidence="1">The sequence shown here is derived from an EMBL/GenBank/DDBJ whole genome shotgun (WGS) entry which is preliminary data.</text>
</comment>
<name>A0A2S8FX03_9BACT</name>
<reference evidence="1 2" key="1">
    <citation type="submission" date="2018-02" db="EMBL/GenBank/DDBJ databases">
        <title>Comparative genomes isolates from brazilian mangrove.</title>
        <authorList>
            <person name="Araujo J.E."/>
            <person name="Taketani R.G."/>
            <person name="Silva M.C.P."/>
            <person name="Loureco M.V."/>
            <person name="Andreote F.D."/>
        </authorList>
    </citation>
    <scope>NUCLEOTIDE SEQUENCE [LARGE SCALE GENOMIC DNA]</scope>
    <source>
        <strain evidence="1 2">NAP PRIS-MGV</strain>
    </source>
</reference>
<proteinExistence type="predicted"/>
<evidence type="ECO:0000313" key="2">
    <source>
        <dbReference type="Proteomes" id="UP000239388"/>
    </source>
</evidence>
<accession>A0A2S8FX03</accession>
<protein>
    <recommendedName>
        <fullName evidence="3">DUF4350 domain-containing protein</fullName>
    </recommendedName>
</protein>
<sequence>MLRSTNLLLMVVVVASLLLTGCGQKSSYLPTAYGKRAGSASASVNGTKVLSEMFRTAGYWVKSYSAVSPNLLRNDVIVWVPNSYEGPTAEFREVIMRWLDEQDGRTFIYIGRDFDASIQYWDEVLGKVDPAQKLDAMRQRSLAIEEFDELRNYTSKEADYYFYKTERDVPRRVARPLSGPWAKGVDASKTNIVLRTEMFPATKDSLYEDYNEQDEDPAPVHTVEDVEVLLGSKGETIVARLGSEYSDSQLILVNNGSFLLNLPLVNPEHRKLAAKLINQCDQEYYPPESVGFLETDYYVEIRQADDVAEGTSGWEWLTKWPLNLVGLQMAWWMIVLCFALYPIFGRPKQLPAAETADFKKHIDSVGDLLEATDDYAYAQLRLQQYQQVMKGDSVYRRSKTRRGDGK</sequence>
<evidence type="ECO:0000313" key="1">
    <source>
        <dbReference type="EMBL" id="PQO36705.1"/>
    </source>
</evidence>
<dbReference type="OrthoDB" id="258729at2"/>
<dbReference type="EMBL" id="PUIB01000012">
    <property type="protein sequence ID" value="PQO36705.1"/>
    <property type="molecule type" value="Genomic_DNA"/>
</dbReference>
<gene>
    <name evidence="1" type="ORF">C5Y98_11990</name>
</gene>
<organism evidence="1 2">
    <name type="scientific">Blastopirellula marina</name>
    <dbReference type="NCBI Taxonomy" id="124"/>
    <lineage>
        <taxon>Bacteria</taxon>
        <taxon>Pseudomonadati</taxon>
        <taxon>Planctomycetota</taxon>
        <taxon>Planctomycetia</taxon>
        <taxon>Pirellulales</taxon>
        <taxon>Pirellulaceae</taxon>
        <taxon>Blastopirellula</taxon>
    </lineage>
</organism>
<dbReference type="AlphaFoldDB" id="A0A2S8FX03"/>
<evidence type="ECO:0008006" key="3">
    <source>
        <dbReference type="Google" id="ProtNLM"/>
    </source>
</evidence>
<dbReference type="PROSITE" id="PS51257">
    <property type="entry name" value="PROKAR_LIPOPROTEIN"/>
    <property type="match status" value="1"/>
</dbReference>
<dbReference type="RefSeq" id="WP_105354483.1">
    <property type="nucleotide sequence ID" value="NZ_PUIB01000012.1"/>
</dbReference>
<dbReference type="Proteomes" id="UP000239388">
    <property type="component" value="Unassembled WGS sequence"/>
</dbReference>